<evidence type="ECO:0000313" key="3">
    <source>
        <dbReference type="Proteomes" id="UP000007796"/>
    </source>
</evidence>
<dbReference type="Proteomes" id="UP000007796">
    <property type="component" value="Unassembled WGS sequence"/>
</dbReference>
<accession>F0XPA8</accession>
<sequence length="71" mass="8516">MAYEESESQMEEATEARICIEAQLDYAPEGWLVYAVGCVEVEFWQGATDRQHQRRRYVRDGFTWKNERLWP</sequence>
<organism evidence="3">
    <name type="scientific">Grosmannia clavigera (strain kw1407 / UAMH 11150)</name>
    <name type="common">Blue stain fungus</name>
    <name type="synonym">Graphiocladiella clavigera</name>
    <dbReference type="NCBI Taxonomy" id="655863"/>
    <lineage>
        <taxon>Eukaryota</taxon>
        <taxon>Fungi</taxon>
        <taxon>Dikarya</taxon>
        <taxon>Ascomycota</taxon>
        <taxon>Pezizomycotina</taxon>
        <taxon>Sordariomycetes</taxon>
        <taxon>Sordariomycetidae</taxon>
        <taxon>Ophiostomatales</taxon>
        <taxon>Ophiostomataceae</taxon>
        <taxon>Leptographium</taxon>
    </lineage>
</organism>
<dbReference type="RefSeq" id="XP_014169759.1">
    <property type="nucleotide sequence ID" value="XM_014314284.1"/>
</dbReference>
<dbReference type="Gene3D" id="2.30.110.10">
    <property type="entry name" value="Electron Transport, Fmn-binding Protein, Chain A"/>
    <property type="match status" value="1"/>
</dbReference>
<dbReference type="InterPro" id="IPR012349">
    <property type="entry name" value="Split_barrel_FMN-bd"/>
</dbReference>
<reference evidence="2 3" key="1">
    <citation type="journal article" date="2011" name="Proc. Natl. Acad. Sci. U.S.A.">
        <title>Genome and transcriptome analyses of the mountain pine beetle-fungal symbiont Grosmannia clavigera, a lodgepole pine pathogen.</title>
        <authorList>
            <person name="DiGuistini S."/>
            <person name="Wang Y."/>
            <person name="Liao N.Y."/>
            <person name="Taylor G."/>
            <person name="Tanguay P."/>
            <person name="Feau N."/>
            <person name="Henrissat B."/>
            <person name="Chan S.K."/>
            <person name="Hesse-Orce U."/>
            <person name="Alamouti S.M."/>
            <person name="Tsui C.K.M."/>
            <person name="Docking R.T."/>
            <person name="Levasseur A."/>
            <person name="Haridas S."/>
            <person name="Robertson G."/>
            <person name="Birol I."/>
            <person name="Holt R.A."/>
            <person name="Marra M.A."/>
            <person name="Hamelin R.C."/>
            <person name="Hirst M."/>
            <person name="Jones S.J.M."/>
            <person name="Bohlmann J."/>
            <person name="Breuil C."/>
        </authorList>
    </citation>
    <scope>NUCLEOTIDE SEQUENCE [LARGE SCALE GENOMIC DNA]</scope>
    <source>
        <strain evidence="3">kw1407 / UAMH 11150</strain>
    </source>
</reference>
<gene>
    <name evidence="2" type="ORF">CMQ_7279</name>
</gene>
<dbReference type="OrthoDB" id="303614at2759"/>
<dbReference type="GeneID" id="25980805"/>
<proteinExistence type="predicted"/>
<dbReference type="EMBL" id="GL629801">
    <property type="protein sequence ID" value="EFX00277.1"/>
    <property type="molecule type" value="Genomic_DNA"/>
</dbReference>
<dbReference type="InParanoid" id="F0XPA8"/>
<dbReference type="Pfam" id="PF10590">
    <property type="entry name" value="PNP_phzG_C"/>
    <property type="match status" value="1"/>
</dbReference>
<dbReference type="InterPro" id="IPR019576">
    <property type="entry name" value="Pyridoxamine_oxidase_dimer_C"/>
</dbReference>
<dbReference type="SUPFAM" id="SSF50475">
    <property type="entry name" value="FMN-binding split barrel"/>
    <property type="match status" value="1"/>
</dbReference>
<keyword evidence="3" id="KW-1185">Reference proteome</keyword>
<evidence type="ECO:0000313" key="2">
    <source>
        <dbReference type="EMBL" id="EFX00277.1"/>
    </source>
</evidence>
<dbReference type="AlphaFoldDB" id="F0XPA8"/>
<evidence type="ECO:0000259" key="1">
    <source>
        <dbReference type="Pfam" id="PF10590"/>
    </source>
</evidence>
<name>F0XPA8_GROCL</name>
<dbReference type="HOGENOM" id="CLU_2740263_0_0_1"/>
<feature type="domain" description="Pyridoxine 5'-phosphate oxidase dimerisation C-terminal" evidence="1">
    <location>
        <begin position="31"/>
        <end position="71"/>
    </location>
</feature>
<protein>
    <recommendedName>
        <fullName evidence="1">Pyridoxine 5'-phosphate oxidase dimerisation C-terminal domain-containing protein</fullName>
    </recommendedName>
</protein>